<proteinExistence type="predicted"/>
<dbReference type="AlphaFoldDB" id="X0Y403"/>
<name>X0Y403_9ZZZZ</name>
<reference evidence="1" key="1">
    <citation type="journal article" date="2014" name="Front. Microbiol.">
        <title>High frequency of phylogenetically diverse reductive dehalogenase-homologous genes in deep subseafloor sedimentary metagenomes.</title>
        <authorList>
            <person name="Kawai M."/>
            <person name="Futagami T."/>
            <person name="Toyoda A."/>
            <person name="Takaki Y."/>
            <person name="Nishi S."/>
            <person name="Hori S."/>
            <person name="Arai W."/>
            <person name="Tsubouchi T."/>
            <person name="Morono Y."/>
            <person name="Uchiyama I."/>
            <person name="Ito T."/>
            <person name="Fujiyama A."/>
            <person name="Inagaki F."/>
            <person name="Takami H."/>
        </authorList>
    </citation>
    <scope>NUCLEOTIDE SEQUENCE</scope>
    <source>
        <strain evidence="1">Expedition CK06-06</strain>
    </source>
</reference>
<dbReference type="EMBL" id="BARS01054657">
    <property type="protein sequence ID" value="GAG50669.1"/>
    <property type="molecule type" value="Genomic_DNA"/>
</dbReference>
<protein>
    <submittedName>
        <fullName evidence="1">Uncharacterized protein</fullName>
    </submittedName>
</protein>
<evidence type="ECO:0000313" key="1">
    <source>
        <dbReference type="EMBL" id="GAG50669.1"/>
    </source>
</evidence>
<comment type="caution">
    <text evidence="1">The sequence shown here is derived from an EMBL/GenBank/DDBJ whole genome shotgun (WGS) entry which is preliminary data.</text>
</comment>
<accession>X0Y403</accession>
<sequence>QKNPFVVLMGGMDEPDGIKALATEILSADELKSVTQKGSGEMILKFKAWDPMQTVIVFAGSDRAAAEEARIRDKRDWFNMFITWFDLDADIEDQFHVY</sequence>
<organism evidence="1">
    <name type="scientific">marine sediment metagenome</name>
    <dbReference type="NCBI Taxonomy" id="412755"/>
    <lineage>
        <taxon>unclassified sequences</taxon>
        <taxon>metagenomes</taxon>
        <taxon>ecological metagenomes</taxon>
    </lineage>
</organism>
<feature type="non-terminal residue" evidence="1">
    <location>
        <position position="1"/>
    </location>
</feature>
<gene>
    <name evidence="1" type="ORF">S01H1_80870</name>
</gene>